<organism evidence="1 2">
    <name type="scientific">Paenibacillus filicis</name>
    <dbReference type="NCBI Taxonomy" id="669464"/>
    <lineage>
        <taxon>Bacteria</taxon>
        <taxon>Bacillati</taxon>
        <taxon>Bacillota</taxon>
        <taxon>Bacilli</taxon>
        <taxon>Bacillales</taxon>
        <taxon>Paenibacillaceae</taxon>
        <taxon>Paenibacillus</taxon>
    </lineage>
</organism>
<evidence type="ECO:0000313" key="2">
    <source>
        <dbReference type="Proteomes" id="UP001469365"/>
    </source>
</evidence>
<sequence length="82" mass="9742">MLFRIYWEDRSIPVNLPENSYSEAWLESLSDQLIHTLNSLFPQEDHDASHLEMIDLELSTDGWQPTLYLGNRTERLSRFFLV</sequence>
<dbReference type="RefSeq" id="WP_341417827.1">
    <property type="nucleotide sequence ID" value="NZ_JBBPCC010000016.1"/>
</dbReference>
<evidence type="ECO:0000313" key="1">
    <source>
        <dbReference type="EMBL" id="MEK8130688.1"/>
    </source>
</evidence>
<comment type="caution">
    <text evidence="1">The sequence shown here is derived from an EMBL/GenBank/DDBJ whole genome shotgun (WGS) entry which is preliminary data.</text>
</comment>
<name>A0ABU9DP88_9BACL</name>
<gene>
    <name evidence="1" type="ORF">WMW72_22530</name>
</gene>
<dbReference type="EMBL" id="JBBPCC010000016">
    <property type="protein sequence ID" value="MEK8130688.1"/>
    <property type="molecule type" value="Genomic_DNA"/>
</dbReference>
<protein>
    <submittedName>
        <fullName evidence="1">Uncharacterized protein</fullName>
    </submittedName>
</protein>
<dbReference type="Proteomes" id="UP001469365">
    <property type="component" value="Unassembled WGS sequence"/>
</dbReference>
<proteinExistence type="predicted"/>
<reference evidence="1 2" key="1">
    <citation type="submission" date="2024-04" db="EMBL/GenBank/DDBJ databases">
        <title>draft genome sequnece of Paenibacillus filicis.</title>
        <authorList>
            <person name="Kim D.-U."/>
        </authorList>
    </citation>
    <scope>NUCLEOTIDE SEQUENCE [LARGE SCALE GENOMIC DNA]</scope>
    <source>
        <strain evidence="1 2">KACC14197</strain>
    </source>
</reference>
<accession>A0ABU9DP88</accession>
<keyword evidence="2" id="KW-1185">Reference proteome</keyword>